<feature type="chain" id="PRO_5032577243" evidence="2">
    <location>
        <begin position="21"/>
        <end position="197"/>
    </location>
</feature>
<name>A0A834M3C3_RHYFE</name>
<feature type="region of interest" description="Disordered" evidence="1">
    <location>
        <begin position="125"/>
        <end position="156"/>
    </location>
</feature>
<reference evidence="3" key="1">
    <citation type="submission" date="2020-08" db="EMBL/GenBank/DDBJ databases">
        <title>Genome sequencing and assembly of the red palm weevil Rhynchophorus ferrugineus.</title>
        <authorList>
            <person name="Dias G.B."/>
            <person name="Bergman C.M."/>
            <person name="Manee M."/>
        </authorList>
    </citation>
    <scope>NUCLEOTIDE SEQUENCE</scope>
    <source>
        <strain evidence="3">AA-2017</strain>
        <tissue evidence="3">Whole larva</tissue>
    </source>
</reference>
<evidence type="ECO:0000256" key="2">
    <source>
        <dbReference type="SAM" id="SignalP"/>
    </source>
</evidence>
<protein>
    <submittedName>
        <fullName evidence="3">Uncharacterized protein</fullName>
    </submittedName>
</protein>
<organism evidence="3 4">
    <name type="scientific">Rhynchophorus ferrugineus</name>
    <name type="common">Red palm weevil</name>
    <name type="synonym">Curculio ferrugineus</name>
    <dbReference type="NCBI Taxonomy" id="354439"/>
    <lineage>
        <taxon>Eukaryota</taxon>
        <taxon>Metazoa</taxon>
        <taxon>Ecdysozoa</taxon>
        <taxon>Arthropoda</taxon>
        <taxon>Hexapoda</taxon>
        <taxon>Insecta</taxon>
        <taxon>Pterygota</taxon>
        <taxon>Neoptera</taxon>
        <taxon>Endopterygota</taxon>
        <taxon>Coleoptera</taxon>
        <taxon>Polyphaga</taxon>
        <taxon>Cucujiformia</taxon>
        <taxon>Curculionidae</taxon>
        <taxon>Dryophthorinae</taxon>
        <taxon>Rhynchophorus</taxon>
    </lineage>
</organism>
<evidence type="ECO:0000313" key="3">
    <source>
        <dbReference type="EMBL" id="KAF7266176.1"/>
    </source>
</evidence>
<feature type="signal peptide" evidence="2">
    <location>
        <begin position="1"/>
        <end position="20"/>
    </location>
</feature>
<sequence length="197" mass="21818">MSKLAFMVIAVVACLPLTAATSSNPENSGNIATSLSQSLVDIVSRNILALLRLFEFKARLVRFLASLYTTENLLLLRNLLEYGVSFGRTALQFLPTSTESGAWLEAFFQGIINLNILGLNNPAENNIEEPKEPAPVTSENDAPPPPIYHQNEPETNNLANTVRETRHISEEDKELLEKHENQLVSLDKLINAGRYVS</sequence>
<proteinExistence type="predicted"/>
<comment type="caution">
    <text evidence="3">The sequence shown here is derived from an EMBL/GenBank/DDBJ whole genome shotgun (WGS) entry which is preliminary data.</text>
</comment>
<accession>A0A834M3C3</accession>
<dbReference type="EMBL" id="JAACXV010014559">
    <property type="protein sequence ID" value="KAF7266176.1"/>
    <property type="molecule type" value="Genomic_DNA"/>
</dbReference>
<dbReference type="AlphaFoldDB" id="A0A834M3C3"/>
<dbReference type="Proteomes" id="UP000625711">
    <property type="component" value="Unassembled WGS sequence"/>
</dbReference>
<evidence type="ECO:0000313" key="4">
    <source>
        <dbReference type="Proteomes" id="UP000625711"/>
    </source>
</evidence>
<evidence type="ECO:0000256" key="1">
    <source>
        <dbReference type="SAM" id="MobiDB-lite"/>
    </source>
</evidence>
<gene>
    <name evidence="3" type="ORF">GWI33_020459</name>
</gene>
<keyword evidence="2" id="KW-0732">Signal</keyword>
<keyword evidence="4" id="KW-1185">Reference proteome</keyword>